<dbReference type="AlphaFoldDB" id="A0A370R421"/>
<organism evidence="3 4">
    <name type="scientific">Enterobacillus tribolii</name>
    <dbReference type="NCBI Taxonomy" id="1487935"/>
    <lineage>
        <taxon>Bacteria</taxon>
        <taxon>Pseudomonadati</taxon>
        <taxon>Pseudomonadota</taxon>
        <taxon>Gammaproteobacteria</taxon>
        <taxon>Enterobacterales</taxon>
        <taxon>Hafniaceae</taxon>
        <taxon>Enterobacillus</taxon>
    </lineage>
</organism>
<evidence type="ECO:0000313" key="3">
    <source>
        <dbReference type="EMBL" id="RDK96815.1"/>
    </source>
</evidence>
<proteinExistence type="predicted"/>
<comment type="caution">
    <text evidence="3">The sequence shown here is derived from an EMBL/GenBank/DDBJ whole genome shotgun (WGS) entry which is preliminary data.</text>
</comment>
<evidence type="ECO:0000313" key="4">
    <source>
        <dbReference type="Proteomes" id="UP000254848"/>
    </source>
</evidence>
<feature type="domain" description="TcfC Usher-like barrel" evidence="2">
    <location>
        <begin position="330"/>
        <end position="742"/>
    </location>
</feature>
<gene>
    <name evidence="3" type="ORF">C8D90_101251</name>
</gene>
<dbReference type="EMBL" id="QRAP01000001">
    <property type="protein sequence ID" value="RDK96815.1"/>
    <property type="molecule type" value="Genomic_DNA"/>
</dbReference>
<feature type="domain" description="Pilus assembly protein E-set like" evidence="1">
    <location>
        <begin position="255"/>
        <end position="321"/>
    </location>
</feature>
<protein>
    <submittedName>
        <fullName evidence="3">TcfC/CooC/PapC-like putative outer membrane usher protein in CS1 pili formation</fullName>
    </submittedName>
</protein>
<dbReference type="Proteomes" id="UP000254848">
    <property type="component" value="Unassembled WGS sequence"/>
</dbReference>
<evidence type="ECO:0000259" key="1">
    <source>
        <dbReference type="Pfam" id="PF16967"/>
    </source>
</evidence>
<dbReference type="InterPro" id="IPR032636">
    <property type="entry name" value="Pilus_assem_E-set-like_dom"/>
</dbReference>
<sequence>MPKGFEALTQGVEERVEVVLAGKNIGLFDATVNLDTVTFADPSAVLTALELPVVQNSADYQAILKALSAPLARNGEKACGSVSFASAGCGYLKTDNVAAIYDGEEASVTLFLRGDWMPVSGQSALYLQADKNDVENALIHQQDLNVLTQEDYSSLFLQSSDALGITENSYIGADWSLAATKNDDNSDNSTDISNLYYRYDLDRRYYLQLGRMDNRTLFSTRGGNFSFSFLPLGAIDGARVGSTLSYVNRDRASQGSPVMVLLSRNSRVDAYRNNQLLGTFYLPAGNQMLDTTQFPDGSYTISLNIYESNQLARVETAAFTKSGGMDDGRMHWFLQGGKISDNDDHGGDGNAYQAGVRVPLFRSLSLTAGGAIADDVRSVEGGVEIMPDFGKAGSPDLTVNVYHNDDGGRGDSQQLQWSAPGLPSLSLYRYSSNGEQCDVGNSSDTSSYTQLGCYENMNASLSAVFYGWNSTLSFIRTENHTNISTWQSSNTFANNVLNQTTDNAVSRTWQLSASRAWNAGAWLVNGTFGAFTRDDGGYDGRDNGLYLSLSFYLTPRQDSGYRSQSSRLSVDYRDSKNTDSQTAYRASHSWYWDEKDHKELSVEAGGINSDTLDAVLNGRYEGRYGNLSATLSDSYDNRDNSHNSAFSGAYSSSFAVSRHGVSWGGAGGSEPSAAVLVNVEDAGDDEQKSAAVLDARISGSRTVTLGAGSSALFPLMAYEPGRIDISDSRLVSQGATTAVLTGAGNSSVMLLPGKVRVKTVAAEQRYGYVGRLLLPAGARTRPVIGLNSRMLLLAEDGGFTAQLPGRADNLYLAAGSQYFQCPLTVKKRRAVVRYVGEVTCQPITEERLPQVVREKELVKLKRRNAMETAYSGKDE</sequence>
<dbReference type="Pfam" id="PF17271">
    <property type="entry name" value="Usher_TcfC"/>
    <property type="match status" value="1"/>
</dbReference>
<dbReference type="InterPro" id="IPR035224">
    <property type="entry name" value="Usher_TcfC"/>
</dbReference>
<keyword evidence="4" id="KW-1185">Reference proteome</keyword>
<evidence type="ECO:0000259" key="2">
    <source>
        <dbReference type="Pfam" id="PF17271"/>
    </source>
</evidence>
<reference evidence="3 4" key="1">
    <citation type="submission" date="2018-07" db="EMBL/GenBank/DDBJ databases">
        <title>Genomic Encyclopedia of Type Strains, Phase IV (KMG-IV): sequencing the most valuable type-strain genomes for metagenomic binning, comparative biology and taxonomic classification.</title>
        <authorList>
            <person name="Goeker M."/>
        </authorList>
    </citation>
    <scope>NUCLEOTIDE SEQUENCE [LARGE SCALE GENOMIC DNA]</scope>
    <source>
        <strain evidence="3 4">DSM 103736</strain>
    </source>
</reference>
<name>A0A370R421_9GAMM</name>
<accession>A0A370R421</accession>
<dbReference type="Pfam" id="PF16967">
    <property type="entry name" value="TcfC"/>
    <property type="match status" value="1"/>
</dbReference>